<keyword evidence="5 7" id="KW-0697">Rotamase</keyword>
<dbReference type="RefSeq" id="WP_114403222.1">
    <property type="nucleotide sequence ID" value="NZ_QPGB01000004.1"/>
</dbReference>
<accession>A0A368L0I7</accession>
<evidence type="ECO:0000313" key="11">
    <source>
        <dbReference type="Proteomes" id="UP000252357"/>
    </source>
</evidence>
<evidence type="ECO:0000256" key="1">
    <source>
        <dbReference type="ARBA" id="ARBA00000971"/>
    </source>
</evidence>
<sequence>MRASITTSLFTALLLGFSVSALAQDSVALRVNGVPIPQAHIDFIVAQLKERGTPDSPELRAKIREDLIIKNLLLQEANKTAVSQDPAVQTELALSQQNIVLKGFVRDYQKTNPITDEKLQNEYERIKSTLQRTQYLARHILLKTEKEAQAVLAALKQGKKFESLAKQSADPGSKDKGGELGWAAAGDFVPEFAQALLALKKGQTTTAPVQTQYGFHIIRVDDTRNLPPPSLETIKDELRQELEALQLDQFVKSLRARAVVQ</sequence>
<dbReference type="InterPro" id="IPR046357">
    <property type="entry name" value="PPIase_dom_sf"/>
</dbReference>
<comment type="caution">
    <text evidence="10">The sequence shown here is derived from an EMBL/GenBank/DDBJ whole genome shotgun (WGS) entry which is preliminary data.</text>
</comment>
<feature type="domain" description="PpiC" evidence="9">
    <location>
        <begin position="132"/>
        <end position="222"/>
    </location>
</feature>
<dbReference type="PANTHER" id="PTHR47245">
    <property type="entry name" value="PEPTIDYLPROLYL ISOMERASE"/>
    <property type="match status" value="1"/>
</dbReference>
<gene>
    <name evidence="10" type="ORF">DU000_09760</name>
</gene>
<evidence type="ECO:0000256" key="6">
    <source>
        <dbReference type="ARBA" id="ARBA00023235"/>
    </source>
</evidence>
<protein>
    <recommendedName>
        <fullName evidence="3">peptidylprolyl isomerase</fullName>
        <ecNumber evidence="3">5.2.1.8</ecNumber>
    </recommendedName>
</protein>
<feature type="chain" id="PRO_5017049913" description="peptidylprolyl isomerase" evidence="8">
    <location>
        <begin position="24"/>
        <end position="261"/>
    </location>
</feature>
<keyword evidence="6 7" id="KW-0413">Isomerase</keyword>
<comment type="similarity">
    <text evidence="2">Belongs to the PpiC/parvulin rotamase family.</text>
</comment>
<evidence type="ECO:0000256" key="7">
    <source>
        <dbReference type="PROSITE-ProRule" id="PRU00278"/>
    </source>
</evidence>
<dbReference type="Pfam" id="PF00639">
    <property type="entry name" value="Rotamase"/>
    <property type="match status" value="1"/>
</dbReference>
<dbReference type="InterPro" id="IPR000297">
    <property type="entry name" value="PPIase_PpiC"/>
</dbReference>
<dbReference type="Gene3D" id="3.10.50.40">
    <property type="match status" value="1"/>
</dbReference>
<dbReference type="PROSITE" id="PS50198">
    <property type="entry name" value="PPIC_PPIASE_2"/>
    <property type="match status" value="1"/>
</dbReference>
<evidence type="ECO:0000256" key="5">
    <source>
        <dbReference type="ARBA" id="ARBA00023110"/>
    </source>
</evidence>
<dbReference type="EC" id="5.2.1.8" evidence="3"/>
<evidence type="ECO:0000256" key="3">
    <source>
        <dbReference type="ARBA" id="ARBA00013194"/>
    </source>
</evidence>
<dbReference type="AlphaFoldDB" id="A0A368L0I7"/>
<dbReference type="OrthoDB" id="14196at2"/>
<dbReference type="SUPFAM" id="SSF109998">
    <property type="entry name" value="Triger factor/SurA peptide-binding domain-like"/>
    <property type="match status" value="1"/>
</dbReference>
<organism evidence="10 11">
    <name type="scientific">Parvibium lacunae</name>
    <dbReference type="NCBI Taxonomy" id="1888893"/>
    <lineage>
        <taxon>Bacteria</taxon>
        <taxon>Pseudomonadati</taxon>
        <taxon>Pseudomonadota</taxon>
        <taxon>Betaproteobacteria</taxon>
        <taxon>Burkholderiales</taxon>
        <taxon>Alcaligenaceae</taxon>
        <taxon>Parvibium</taxon>
    </lineage>
</organism>
<dbReference type="Proteomes" id="UP000252357">
    <property type="component" value="Unassembled WGS sequence"/>
</dbReference>
<evidence type="ECO:0000313" key="10">
    <source>
        <dbReference type="EMBL" id="RCS57080.1"/>
    </source>
</evidence>
<dbReference type="GO" id="GO:0003755">
    <property type="term" value="F:peptidyl-prolyl cis-trans isomerase activity"/>
    <property type="evidence" value="ECO:0007669"/>
    <property type="project" value="UniProtKB-KW"/>
</dbReference>
<proteinExistence type="inferred from homology"/>
<evidence type="ECO:0000256" key="2">
    <source>
        <dbReference type="ARBA" id="ARBA00007656"/>
    </source>
</evidence>
<name>A0A368L0I7_9BURK</name>
<comment type="catalytic activity">
    <reaction evidence="1">
        <text>[protein]-peptidylproline (omega=180) = [protein]-peptidylproline (omega=0)</text>
        <dbReference type="Rhea" id="RHEA:16237"/>
        <dbReference type="Rhea" id="RHEA-COMP:10747"/>
        <dbReference type="Rhea" id="RHEA-COMP:10748"/>
        <dbReference type="ChEBI" id="CHEBI:83833"/>
        <dbReference type="ChEBI" id="CHEBI:83834"/>
        <dbReference type="EC" id="5.2.1.8"/>
    </reaction>
</comment>
<reference evidence="10 11" key="1">
    <citation type="journal article" date="2018" name="Int. J. Syst. Evol. Microbiol.">
        <title>Parvibium lacunae gen. nov., sp. nov., a new member of the family Alcaligenaceae isolated from a freshwater pond.</title>
        <authorList>
            <person name="Chen W.M."/>
            <person name="Xie P.B."/>
            <person name="Hsu M.Y."/>
            <person name="Sheu S.Y."/>
        </authorList>
    </citation>
    <scope>NUCLEOTIDE SEQUENCE [LARGE SCALE GENOMIC DNA]</scope>
    <source>
        <strain evidence="10 11">KMB9</strain>
    </source>
</reference>
<evidence type="ECO:0000259" key="9">
    <source>
        <dbReference type="PROSITE" id="PS50198"/>
    </source>
</evidence>
<dbReference type="InterPro" id="IPR050245">
    <property type="entry name" value="PrsA_foldase"/>
</dbReference>
<evidence type="ECO:0000256" key="8">
    <source>
        <dbReference type="SAM" id="SignalP"/>
    </source>
</evidence>
<dbReference type="EMBL" id="QPGB01000004">
    <property type="protein sequence ID" value="RCS57080.1"/>
    <property type="molecule type" value="Genomic_DNA"/>
</dbReference>
<evidence type="ECO:0000256" key="4">
    <source>
        <dbReference type="ARBA" id="ARBA00022729"/>
    </source>
</evidence>
<feature type="signal peptide" evidence="8">
    <location>
        <begin position="1"/>
        <end position="23"/>
    </location>
</feature>
<keyword evidence="4 8" id="KW-0732">Signal</keyword>
<keyword evidence="11" id="KW-1185">Reference proteome</keyword>
<dbReference type="InterPro" id="IPR027304">
    <property type="entry name" value="Trigger_fact/SurA_dom_sf"/>
</dbReference>
<dbReference type="PANTHER" id="PTHR47245:SF1">
    <property type="entry name" value="FOLDASE PROTEIN PRSA"/>
    <property type="match status" value="1"/>
</dbReference>
<dbReference type="SUPFAM" id="SSF54534">
    <property type="entry name" value="FKBP-like"/>
    <property type="match status" value="1"/>
</dbReference>